<dbReference type="InterPro" id="IPR050824">
    <property type="entry name" value="Thiol_disulfide_DsbA"/>
</dbReference>
<dbReference type="AlphaFoldDB" id="A0A1I4XFI9"/>
<dbReference type="SUPFAM" id="SSF52833">
    <property type="entry name" value="Thioredoxin-like"/>
    <property type="match status" value="1"/>
</dbReference>
<keyword evidence="4" id="KW-1185">Reference proteome</keyword>
<feature type="domain" description="DSBA-like thioredoxin" evidence="2">
    <location>
        <begin position="79"/>
        <end position="208"/>
    </location>
</feature>
<dbReference type="GO" id="GO:0016491">
    <property type="term" value="F:oxidoreductase activity"/>
    <property type="evidence" value="ECO:0007669"/>
    <property type="project" value="InterPro"/>
</dbReference>
<dbReference type="EMBL" id="FOVC01000004">
    <property type="protein sequence ID" value="SFN24664.1"/>
    <property type="molecule type" value="Genomic_DNA"/>
</dbReference>
<dbReference type="Proteomes" id="UP000242222">
    <property type="component" value="Unassembled WGS sequence"/>
</dbReference>
<protein>
    <submittedName>
        <fullName evidence="3">Thiol:disulfide interchange protein DsbA</fullName>
    </submittedName>
</protein>
<dbReference type="PANTHER" id="PTHR35891:SF3">
    <property type="entry name" value="THIOL:DISULFIDE INTERCHANGE PROTEIN DSBL"/>
    <property type="match status" value="1"/>
</dbReference>
<name>A0A1I4XFI9_9GAMM</name>
<dbReference type="Pfam" id="PF01323">
    <property type="entry name" value="DSBA"/>
    <property type="match status" value="1"/>
</dbReference>
<evidence type="ECO:0000313" key="4">
    <source>
        <dbReference type="Proteomes" id="UP000242222"/>
    </source>
</evidence>
<evidence type="ECO:0000313" key="3">
    <source>
        <dbReference type="EMBL" id="SFN24664.1"/>
    </source>
</evidence>
<dbReference type="OrthoDB" id="9784896at2"/>
<reference evidence="4" key="1">
    <citation type="submission" date="2016-10" db="EMBL/GenBank/DDBJ databases">
        <authorList>
            <person name="Varghese N."/>
            <person name="Submissions S."/>
        </authorList>
    </citation>
    <scope>NUCLEOTIDE SEQUENCE [LARGE SCALE GENOMIC DNA]</scope>
    <source>
        <strain evidence="4">N6PO6</strain>
    </source>
</reference>
<sequence>MKKRIFYVLMYTVFIAVISALITTAWFHAFVLNQTSEAGPQVLRSLSAEKQDKSPIADGDDIVEIFSYGCHFCEMNERNVAELKKRMPAGKKFIRLHLSLDSQAGLARYAPVFATLEAMGIESTYRQSAYNAVIKDKIDLGDPAKLDAWLEKNKINVAEYHKVSQSKEVKDRLDYMTRVTQYYNINATPTFIINKKWIAIQDRDFPAFADKLLSIMETGKAPE</sequence>
<proteinExistence type="predicted"/>
<evidence type="ECO:0000256" key="1">
    <source>
        <dbReference type="SAM" id="Phobius"/>
    </source>
</evidence>
<dbReference type="RefSeq" id="WP_092877258.1">
    <property type="nucleotide sequence ID" value="NZ_FOVC01000004.1"/>
</dbReference>
<keyword evidence="1" id="KW-0812">Transmembrane</keyword>
<dbReference type="InterPro" id="IPR036249">
    <property type="entry name" value="Thioredoxin-like_sf"/>
</dbReference>
<dbReference type="STRING" id="1367852.SAMN05216516_104115"/>
<dbReference type="PANTHER" id="PTHR35891">
    <property type="entry name" value="THIOL:DISULFIDE INTERCHANGE PROTEIN DSBA"/>
    <property type="match status" value="1"/>
</dbReference>
<feature type="transmembrane region" description="Helical" evidence="1">
    <location>
        <begin position="7"/>
        <end position="27"/>
    </location>
</feature>
<gene>
    <name evidence="3" type="ORF">SAMN05216516_104115</name>
</gene>
<accession>A0A1I4XFI9</accession>
<keyword evidence="1" id="KW-1133">Transmembrane helix</keyword>
<keyword evidence="1" id="KW-0472">Membrane</keyword>
<dbReference type="Gene3D" id="3.40.30.10">
    <property type="entry name" value="Glutaredoxin"/>
    <property type="match status" value="1"/>
</dbReference>
<organism evidence="3 4">
    <name type="scientific">Izhakiella capsodis</name>
    <dbReference type="NCBI Taxonomy" id="1367852"/>
    <lineage>
        <taxon>Bacteria</taxon>
        <taxon>Pseudomonadati</taxon>
        <taxon>Pseudomonadota</taxon>
        <taxon>Gammaproteobacteria</taxon>
        <taxon>Enterobacterales</taxon>
        <taxon>Erwiniaceae</taxon>
        <taxon>Izhakiella</taxon>
    </lineage>
</organism>
<evidence type="ECO:0000259" key="2">
    <source>
        <dbReference type="Pfam" id="PF01323"/>
    </source>
</evidence>
<dbReference type="InterPro" id="IPR001853">
    <property type="entry name" value="DSBA-like_thioredoxin_dom"/>
</dbReference>